<name>A0A367RZ23_NOSPU</name>
<evidence type="ECO:0000313" key="2">
    <source>
        <dbReference type="Proteomes" id="UP000252085"/>
    </source>
</evidence>
<proteinExistence type="predicted"/>
<sequence length="96" mass="11385">MLPLNTPFWGLPCGVPRFWRLRVAKDFTKPKYYIGQTVVHWAKVKETEVFAHVDVLGISWTGIDWQYLVNLPENHPWFRANDEEWIWADSCDLKLP</sequence>
<dbReference type="EMBL" id="LXQE01000036">
    <property type="protein sequence ID" value="RCJ41081.1"/>
    <property type="molecule type" value="Genomic_DNA"/>
</dbReference>
<comment type="caution">
    <text evidence="1">The sequence shown here is derived from an EMBL/GenBank/DDBJ whole genome shotgun (WGS) entry which is preliminary data.</text>
</comment>
<evidence type="ECO:0000313" key="1">
    <source>
        <dbReference type="EMBL" id="RCJ41081.1"/>
    </source>
</evidence>
<dbReference type="Proteomes" id="UP000252085">
    <property type="component" value="Unassembled WGS sequence"/>
</dbReference>
<gene>
    <name evidence="1" type="ORF">A6769_38975</name>
</gene>
<reference evidence="1 2" key="1">
    <citation type="submission" date="2016-04" db="EMBL/GenBank/DDBJ databases">
        <authorList>
            <person name="Evans L.H."/>
            <person name="Alamgir A."/>
            <person name="Owens N."/>
            <person name="Weber N.D."/>
            <person name="Virtaneva K."/>
            <person name="Barbian K."/>
            <person name="Babar A."/>
            <person name="Rosenke K."/>
        </authorList>
    </citation>
    <scope>NUCLEOTIDE SEQUENCE [LARGE SCALE GENOMIC DNA]</scope>
    <source>
        <strain evidence="1">NIES-2108</strain>
    </source>
</reference>
<dbReference type="AlphaFoldDB" id="A0A367RZ23"/>
<accession>A0A367RZ23</accession>
<organism evidence="1 2">
    <name type="scientific">Nostoc punctiforme NIES-2108</name>
    <dbReference type="NCBI Taxonomy" id="1356359"/>
    <lineage>
        <taxon>Bacteria</taxon>
        <taxon>Bacillati</taxon>
        <taxon>Cyanobacteriota</taxon>
        <taxon>Cyanophyceae</taxon>
        <taxon>Nostocales</taxon>
        <taxon>Nostocaceae</taxon>
        <taxon>Nostoc</taxon>
    </lineage>
</organism>
<protein>
    <submittedName>
        <fullName evidence="1">Uncharacterized protein</fullName>
    </submittedName>
</protein>